<evidence type="ECO:0000313" key="3">
    <source>
        <dbReference type="Proteomes" id="UP001371391"/>
    </source>
</evidence>
<comment type="caution">
    <text evidence="2">The sequence shown here is derived from an EMBL/GenBank/DDBJ whole genome shotgun (WGS) entry which is preliminary data.</text>
</comment>
<reference evidence="2 3" key="1">
    <citation type="submission" date="2024-02" db="EMBL/GenBank/DDBJ databases">
        <title>Bacteria isolated from the canopy kelp, Nereocystis luetkeana.</title>
        <authorList>
            <person name="Pfister C.A."/>
            <person name="Younker I.T."/>
            <person name="Light S.H."/>
        </authorList>
    </citation>
    <scope>NUCLEOTIDE SEQUENCE [LARGE SCALE GENOMIC DNA]</scope>
    <source>
        <strain evidence="2 3">TI.1.03</strain>
    </source>
</reference>
<feature type="region of interest" description="Disordered" evidence="1">
    <location>
        <begin position="1"/>
        <end position="122"/>
    </location>
</feature>
<feature type="compositionally biased region" description="Basic and acidic residues" evidence="1">
    <location>
        <begin position="43"/>
        <end position="53"/>
    </location>
</feature>
<accession>A0ABU9H5H9</accession>
<feature type="non-terminal residue" evidence="2">
    <location>
        <position position="1"/>
    </location>
</feature>
<sequence>TEEPAKVETPVVTEEPAKVETPVATEEPAKVETPVVTTEPAEAEAKVKTEKSAPHVKTAVTQGSASAPMAQPTPVADSEVKHTSVAMAHDKRELVPDSGLRAGSIKPAGRASSAMTKTMSVD</sequence>
<proteinExistence type="predicted"/>
<dbReference type="Proteomes" id="UP001371391">
    <property type="component" value="Unassembled WGS sequence"/>
</dbReference>
<feature type="compositionally biased region" description="Basic and acidic residues" evidence="1">
    <location>
        <begin position="78"/>
        <end position="95"/>
    </location>
</feature>
<gene>
    <name evidence="2" type="ORF">V6257_18455</name>
</gene>
<dbReference type="EMBL" id="JBAKAW010000020">
    <property type="protein sequence ID" value="MEL0657008.1"/>
    <property type="molecule type" value="Genomic_DNA"/>
</dbReference>
<evidence type="ECO:0000313" key="2">
    <source>
        <dbReference type="EMBL" id="MEL0657008.1"/>
    </source>
</evidence>
<organism evidence="2 3">
    <name type="scientific">Pseudoalteromonas issachenkonii</name>
    <dbReference type="NCBI Taxonomy" id="152297"/>
    <lineage>
        <taxon>Bacteria</taxon>
        <taxon>Pseudomonadati</taxon>
        <taxon>Pseudomonadota</taxon>
        <taxon>Gammaproteobacteria</taxon>
        <taxon>Alteromonadales</taxon>
        <taxon>Pseudoalteromonadaceae</taxon>
        <taxon>Pseudoalteromonas</taxon>
    </lineage>
</organism>
<keyword evidence="3" id="KW-1185">Reference proteome</keyword>
<name>A0ABU9H5H9_9GAMM</name>
<evidence type="ECO:0000256" key="1">
    <source>
        <dbReference type="SAM" id="MobiDB-lite"/>
    </source>
</evidence>
<protein>
    <submittedName>
        <fullName evidence="2">Ribonuclease E</fullName>
    </submittedName>
</protein>
<feature type="compositionally biased region" description="Polar residues" evidence="1">
    <location>
        <begin position="113"/>
        <end position="122"/>
    </location>
</feature>